<evidence type="ECO:0000256" key="1">
    <source>
        <dbReference type="SAM" id="MobiDB-lite"/>
    </source>
</evidence>
<protein>
    <recommendedName>
        <fullName evidence="2">DUF7669 domain-containing protein</fullName>
    </recommendedName>
</protein>
<feature type="compositionally biased region" description="Low complexity" evidence="1">
    <location>
        <begin position="67"/>
        <end position="79"/>
    </location>
</feature>
<name>A0ABP7HYN8_9ACTN</name>
<accession>A0ABP7HYN8</accession>
<evidence type="ECO:0000313" key="4">
    <source>
        <dbReference type="Proteomes" id="UP001500888"/>
    </source>
</evidence>
<gene>
    <name evidence="3" type="ORF">GCM10022226_27600</name>
</gene>
<reference evidence="4" key="1">
    <citation type="journal article" date="2019" name="Int. J. Syst. Evol. Microbiol.">
        <title>The Global Catalogue of Microorganisms (GCM) 10K type strain sequencing project: providing services to taxonomists for standard genome sequencing and annotation.</title>
        <authorList>
            <consortium name="The Broad Institute Genomics Platform"/>
            <consortium name="The Broad Institute Genome Sequencing Center for Infectious Disease"/>
            <person name="Wu L."/>
            <person name="Ma J."/>
        </authorList>
    </citation>
    <scope>NUCLEOTIDE SEQUENCE [LARGE SCALE GENOMIC DNA]</scope>
    <source>
        <strain evidence="4">JCM 16908</strain>
    </source>
</reference>
<dbReference type="EMBL" id="BAAAZR010000004">
    <property type="protein sequence ID" value="GAA3805975.1"/>
    <property type="molecule type" value="Genomic_DNA"/>
</dbReference>
<feature type="domain" description="DUF7669" evidence="2">
    <location>
        <begin position="7"/>
        <end position="82"/>
    </location>
</feature>
<dbReference type="RefSeq" id="WP_344938613.1">
    <property type="nucleotide sequence ID" value="NZ_BAAAZR010000004.1"/>
</dbReference>
<evidence type="ECO:0000313" key="3">
    <source>
        <dbReference type="EMBL" id="GAA3805975.1"/>
    </source>
</evidence>
<feature type="region of interest" description="Disordered" evidence="1">
    <location>
        <begin position="47"/>
        <end position="109"/>
    </location>
</feature>
<dbReference type="InterPro" id="IPR056086">
    <property type="entry name" value="DUF7669"/>
</dbReference>
<sequence length="109" mass="11703">MAEGTENWRLILQAARALTTAGQTPFTRIAVYEWIWSRYLRRDHDRPSLDPTFQGMISNAPGGPPSAGGTPLRRTGRGLYVLASPPGSGSETATRPDGDATVAEPSTGY</sequence>
<dbReference type="Proteomes" id="UP001500888">
    <property type="component" value="Unassembled WGS sequence"/>
</dbReference>
<evidence type="ECO:0000259" key="2">
    <source>
        <dbReference type="Pfam" id="PF24706"/>
    </source>
</evidence>
<proteinExistence type="predicted"/>
<dbReference type="Pfam" id="PF24706">
    <property type="entry name" value="DUF7669"/>
    <property type="match status" value="1"/>
</dbReference>
<organism evidence="3 4">
    <name type="scientific">Sphaerisporangium flaviroseum</name>
    <dbReference type="NCBI Taxonomy" id="509199"/>
    <lineage>
        <taxon>Bacteria</taxon>
        <taxon>Bacillati</taxon>
        <taxon>Actinomycetota</taxon>
        <taxon>Actinomycetes</taxon>
        <taxon>Streptosporangiales</taxon>
        <taxon>Streptosporangiaceae</taxon>
        <taxon>Sphaerisporangium</taxon>
    </lineage>
</organism>
<comment type="caution">
    <text evidence="3">The sequence shown here is derived from an EMBL/GenBank/DDBJ whole genome shotgun (WGS) entry which is preliminary data.</text>
</comment>
<keyword evidence="4" id="KW-1185">Reference proteome</keyword>